<dbReference type="Pfam" id="PF23666">
    <property type="entry name" value="Rcc01698_C"/>
    <property type="match status" value="1"/>
</dbReference>
<protein>
    <recommendedName>
        <fullName evidence="1">Rcc01698-like C-terminal domain-containing protein</fullName>
    </recommendedName>
</protein>
<feature type="domain" description="Rcc01698-like C-terminal" evidence="1">
    <location>
        <begin position="30"/>
        <end position="128"/>
    </location>
</feature>
<dbReference type="RefSeq" id="WP_183806894.1">
    <property type="nucleotide sequence ID" value="NZ_JACIEE010000008.1"/>
</dbReference>
<dbReference type="EMBL" id="JACIEE010000008">
    <property type="protein sequence ID" value="MBB3978630.1"/>
    <property type="molecule type" value="Genomic_DNA"/>
</dbReference>
<comment type="caution">
    <text evidence="2">The sequence shown here is derived from an EMBL/GenBank/DDBJ whole genome shotgun (WGS) entry which is preliminary data.</text>
</comment>
<dbReference type="AlphaFoldDB" id="A0A7W6DDG0"/>
<dbReference type="InterPro" id="IPR056490">
    <property type="entry name" value="Rcc01698_C"/>
</dbReference>
<sequence>MFAKPWRPVLVSSSPGTDGYAPRVRLERPARIGRLAADLGPGAWGRFDHGNAIELDLSFGGLSTKTRNAVLGGDNRIAVTTPSGRWEIIGFLEAEETAPRRWRLGGLLRGLGGSEDAMVEGHPAGSVAVLLDEAVRPLSLTADEAGRSFNIIVEARGAPQTSTPVAFAGGMRARTPLAPVHLRARRLGDGGVFFSWIRRARRDADGWEGFDIPLDEPFEAYRLEILDGGAVVRSIETGGPSHTYPAADEALDFGAAHPAITIRVRQLGLAVRNGIPAERTLTT</sequence>
<keyword evidence="3" id="KW-1185">Reference proteome</keyword>
<dbReference type="Proteomes" id="UP000574761">
    <property type="component" value="Unassembled WGS sequence"/>
</dbReference>
<accession>A0A7W6DDG0</accession>
<evidence type="ECO:0000313" key="3">
    <source>
        <dbReference type="Proteomes" id="UP000574761"/>
    </source>
</evidence>
<organism evidence="2 3">
    <name type="scientific">Mycoplana azooxidifex</name>
    <dbReference type="NCBI Taxonomy" id="1636188"/>
    <lineage>
        <taxon>Bacteria</taxon>
        <taxon>Pseudomonadati</taxon>
        <taxon>Pseudomonadota</taxon>
        <taxon>Alphaproteobacteria</taxon>
        <taxon>Hyphomicrobiales</taxon>
        <taxon>Rhizobiaceae</taxon>
        <taxon>Mycoplana</taxon>
    </lineage>
</organism>
<evidence type="ECO:0000313" key="2">
    <source>
        <dbReference type="EMBL" id="MBB3978630.1"/>
    </source>
</evidence>
<evidence type="ECO:0000259" key="1">
    <source>
        <dbReference type="Pfam" id="PF23666"/>
    </source>
</evidence>
<reference evidence="2 3" key="1">
    <citation type="submission" date="2020-08" db="EMBL/GenBank/DDBJ databases">
        <title>Genomic Encyclopedia of Type Strains, Phase IV (KMG-IV): sequencing the most valuable type-strain genomes for metagenomic binning, comparative biology and taxonomic classification.</title>
        <authorList>
            <person name="Goeker M."/>
        </authorList>
    </citation>
    <scope>NUCLEOTIDE SEQUENCE [LARGE SCALE GENOMIC DNA]</scope>
    <source>
        <strain evidence="2 3">DSM 100211</strain>
    </source>
</reference>
<proteinExistence type="predicted"/>
<name>A0A7W6DDG0_9HYPH</name>
<gene>
    <name evidence="2" type="ORF">GGQ64_003865</name>
</gene>